<dbReference type="eggNOG" id="KOG1987">
    <property type="taxonomic scope" value="Eukaryota"/>
</dbReference>
<evidence type="ECO:0008006" key="7">
    <source>
        <dbReference type="Google" id="ProtNLM"/>
    </source>
</evidence>
<keyword evidence="6" id="KW-1185">Reference proteome</keyword>
<feature type="domain" description="MATH" evidence="4">
    <location>
        <begin position="667"/>
        <end position="794"/>
    </location>
</feature>
<evidence type="ECO:0000256" key="2">
    <source>
        <dbReference type="ARBA" id="ARBA00010846"/>
    </source>
</evidence>
<dbReference type="PANTHER" id="PTHR26379">
    <property type="entry name" value="BTB/POZ AND MATH DOMAIN-CONTAINING PROTEIN 1"/>
    <property type="match status" value="1"/>
</dbReference>
<accession>A0A0E0BAS8</accession>
<dbReference type="Pfam" id="PF22486">
    <property type="entry name" value="MATH_2"/>
    <property type="match status" value="2"/>
</dbReference>
<dbReference type="InterPro" id="IPR045005">
    <property type="entry name" value="BPM1-6"/>
</dbReference>
<evidence type="ECO:0000313" key="6">
    <source>
        <dbReference type="Proteomes" id="UP000026961"/>
    </source>
</evidence>
<dbReference type="CDD" id="cd18280">
    <property type="entry name" value="BTB_POZ_BPM_plant"/>
    <property type="match status" value="1"/>
</dbReference>
<dbReference type="Pfam" id="PF00651">
    <property type="entry name" value="BTB"/>
    <property type="match status" value="3"/>
</dbReference>
<dbReference type="STRING" id="40148.A0A0E0BAS8"/>
<dbReference type="Gene3D" id="2.60.210.10">
    <property type="entry name" value="Apoptosis, Tumor Necrosis Factor Receptor Associated Protein 2, Chain A"/>
    <property type="match status" value="3"/>
</dbReference>
<dbReference type="Pfam" id="PF24570">
    <property type="entry name" value="BACK_BPM_SPOP"/>
    <property type="match status" value="2"/>
</dbReference>
<dbReference type="CDD" id="cd00121">
    <property type="entry name" value="MATH"/>
    <property type="match status" value="3"/>
</dbReference>
<evidence type="ECO:0000259" key="3">
    <source>
        <dbReference type="PROSITE" id="PS50097"/>
    </source>
</evidence>
<dbReference type="Gene3D" id="3.30.710.10">
    <property type="entry name" value="Potassium Channel Kv1.1, Chain A"/>
    <property type="match status" value="3"/>
</dbReference>
<dbReference type="Proteomes" id="UP000026961">
    <property type="component" value="Chromosome 10"/>
</dbReference>
<dbReference type="SUPFAM" id="SSF54695">
    <property type="entry name" value="POZ domain"/>
    <property type="match status" value="3"/>
</dbReference>
<dbReference type="Gramene" id="OGLUM10G10570.1">
    <property type="protein sequence ID" value="OGLUM10G10570.1"/>
    <property type="gene ID" value="OGLUM10G10570"/>
</dbReference>
<dbReference type="PROSITE" id="PS50144">
    <property type="entry name" value="MATH"/>
    <property type="match status" value="2"/>
</dbReference>
<dbReference type="AlphaFoldDB" id="A0A0E0BAS8"/>
<feature type="domain" description="BTB" evidence="3">
    <location>
        <begin position="839"/>
        <end position="907"/>
    </location>
</feature>
<dbReference type="SMART" id="SM00225">
    <property type="entry name" value="BTB"/>
    <property type="match status" value="3"/>
</dbReference>
<comment type="pathway">
    <text evidence="1">Protein modification; protein ubiquitination.</text>
</comment>
<reference evidence="5" key="2">
    <citation type="submission" date="2018-05" db="EMBL/GenBank/DDBJ databases">
        <title>OgluRS3 (Oryza glumaepatula Reference Sequence Version 3).</title>
        <authorList>
            <person name="Zhang J."/>
            <person name="Kudrna D."/>
            <person name="Lee S."/>
            <person name="Talag J."/>
            <person name="Welchert J."/>
            <person name="Wing R.A."/>
        </authorList>
    </citation>
    <scope>NUCLEOTIDE SEQUENCE [LARGE SCALE GENOMIC DNA]</scope>
</reference>
<dbReference type="InterPro" id="IPR000210">
    <property type="entry name" value="BTB/POZ_dom"/>
</dbReference>
<dbReference type="Gene3D" id="6.10.250.3030">
    <property type="match status" value="1"/>
</dbReference>
<dbReference type="InterPro" id="IPR002083">
    <property type="entry name" value="MATH/TRAF_dom"/>
</dbReference>
<dbReference type="GO" id="GO:0016567">
    <property type="term" value="P:protein ubiquitination"/>
    <property type="evidence" value="ECO:0007669"/>
    <property type="project" value="InterPro"/>
</dbReference>
<protein>
    <recommendedName>
        <fullName evidence="7">BTB domain-containing protein</fullName>
    </recommendedName>
</protein>
<proteinExistence type="inferred from homology"/>
<dbReference type="HOGENOM" id="CLU_004253_5_0_1"/>
<dbReference type="Gene3D" id="1.25.40.420">
    <property type="match status" value="1"/>
</dbReference>
<feature type="domain" description="MATH" evidence="4">
    <location>
        <begin position="304"/>
        <end position="432"/>
    </location>
</feature>
<dbReference type="SMART" id="SM00061">
    <property type="entry name" value="MATH"/>
    <property type="match status" value="2"/>
</dbReference>
<sequence length="1016" mass="112225">MSSSVAGHGNSSRSTSAIVVDKANGYHLLKINGYSLTKGTSNGKPLLAHILLPQREPRRVRQSHVPFPMARREIHQGCEAASGQARLKFRINGGGQMDNPPNSLAMSEVKTFCEGCMSWGHSNFIEREDFEKSKNLRDDSFTVRCDIVVVCKIRVEETTEIAFPGEALIMPVPPSNMNQQLGDLLETGKGADVVFEVAGQTFAARSPVFSVELYGPMKESEPTGVVRVQDMEAQVFKALLRFMYTDSLPKMEEEEGVMCQHLLVAADRYNLERLKLICEEKLCKQYVSVHTSPSSSAITSGATSGYYLLVVEGYSRTKDTVPNGDFIRSRPFRVGGYRWVIDYYPNGESSDDADSISVSLQLDQDSERPFMAHYEFSFIDETERQKSTHICSEALFDFSDDNRWGYINFIRREELEKSKHLKDDCFTIRCDIILKKDGSNTTGDDVAAPLVAVPPSDMHRQFTDLLLTKVGADVTFQVGGETFAAHRCVLAARSTVFMAELFGPMKEGATTASVIIHISEMVPEAFKAMLAFIYNDTPPPETEEDEDGKVAMWQHLLVAADRYDLPRLKLICEEKLCGHIGVGTATTILLLADKHHCRGLKEACLEFLSSPANLEEVMEHGGLEDVVGTCPASAARASYLAGSAMASTAGGCKHSRSASAIVAGAASGYHLLKIDGYSRIKGLPTGEALKSCAFTVGGYRWRIHCYPNGSKPDYSNFISLFLHLDDGQFTKQVKAQYLFRFLDELDDKPPPSLTSEQVRVFGSGGWGETMFIKREALEKSEHLKKDSFTVRCDIIVTTGFRAEEETAEAQRPRKANFVSVPPSDLQRHLGDLLHNEKGADVVFEAGGETFAAHRCVLAARSPVFSAELFGSMKESDAAGVVRIDDMEAQVFKALLRFVYTDSLPETEEEEQDTMAQHLLVAADRYAMERLKLICEDMLCKYIDVGTVTTILTLAEQHHCEGLKKACFDFLSSAVNLKAVAAGDGIEDLSKSCPSLMKELIAMLGCHETRGNPSMRP</sequence>
<dbReference type="InterPro" id="IPR008974">
    <property type="entry name" value="TRAF-like"/>
</dbReference>
<feature type="domain" description="BTB" evidence="3">
    <location>
        <begin position="472"/>
        <end position="536"/>
    </location>
</feature>
<name>A0A0E0BAS8_9ORYZ</name>
<evidence type="ECO:0000256" key="1">
    <source>
        <dbReference type="ARBA" id="ARBA00004906"/>
    </source>
</evidence>
<feature type="domain" description="BTB" evidence="3">
    <location>
        <begin position="182"/>
        <end position="252"/>
    </location>
</feature>
<organism evidence="5">
    <name type="scientific">Oryza glumipatula</name>
    <dbReference type="NCBI Taxonomy" id="40148"/>
    <lineage>
        <taxon>Eukaryota</taxon>
        <taxon>Viridiplantae</taxon>
        <taxon>Streptophyta</taxon>
        <taxon>Embryophyta</taxon>
        <taxon>Tracheophyta</taxon>
        <taxon>Spermatophyta</taxon>
        <taxon>Magnoliopsida</taxon>
        <taxon>Liliopsida</taxon>
        <taxon>Poales</taxon>
        <taxon>Poaceae</taxon>
        <taxon>BOP clade</taxon>
        <taxon>Oryzoideae</taxon>
        <taxon>Oryzeae</taxon>
        <taxon>Oryzinae</taxon>
        <taxon>Oryza</taxon>
    </lineage>
</organism>
<dbReference type="EnsemblPlants" id="OGLUM10G10570.1">
    <property type="protein sequence ID" value="OGLUM10G10570.1"/>
    <property type="gene ID" value="OGLUM10G10570"/>
</dbReference>
<comment type="similarity">
    <text evidence="2">Belongs to the Tdpoz family.</text>
</comment>
<dbReference type="InterPro" id="IPR011333">
    <property type="entry name" value="SKP1/BTB/POZ_sf"/>
</dbReference>
<dbReference type="PROSITE" id="PS50097">
    <property type="entry name" value="BTB"/>
    <property type="match status" value="3"/>
</dbReference>
<dbReference type="InterPro" id="IPR056423">
    <property type="entry name" value="BACK_BPM_SPOP"/>
</dbReference>
<dbReference type="SUPFAM" id="SSF49599">
    <property type="entry name" value="TRAF domain-like"/>
    <property type="match status" value="3"/>
</dbReference>
<dbReference type="PANTHER" id="PTHR26379:SF429">
    <property type="entry name" value="OS10G0428900 PROTEIN"/>
    <property type="match status" value="1"/>
</dbReference>
<evidence type="ECO:0000259" key="4">
    <source>
        <dbReference type="PROSITE" id="PS50144"/>
    </source>
</evidence>
<reference evidence="5" key="1">
    <citation type="submission" date="2015-04" db="UniProtKB">
        <authorList>
            <consortium name="EnsemblPlants"/>
        </authorList>
    </citation>
    <scope>IDENTIFICATION</scope>
</reference>
<evidence type="ECO:0000313" key="5">
    <source>
        <dbReference type="EnsemblPlants" id="OGLUM10G10570.1"/>
    </source>
</evidence>